<dbReference type="AlphaFoldDB" id="A0A5P6N8S8"/>
<proteinExistence type="predicted"/>
<dbReference type="GeneID" id="69696322"/>
<dbReference type="RefSeq" id="WP_151884994.1">
    <property type="nucleotide sequence ID" value="NZ_CP032228.1"/>
</dbReference>
<evidence type="ECO:0000313" key="1">
    <source>
        <dbReference type="EMBL" id="QFI62411.1"/>
    </source>
</evidence>
<organism evidence="1 2">
    <name type="scientific">Qipengyuania flava</name>
    <dbReference type="NCBI Taxonomy" id="192812"/>
    <lineage>
        <taxon>Bacteria</taxon>
        <taxon>Pseudomonadati</taxon>
        <taxon>Pseudomonadota</taxon>
        <taxon>Alphaproteobacteria</taxon>
        <taxon>Sphingomonadales</taxon>
        <taxon>Erythrobacteraceae</taxon>
        <taxon>Qipengyuania</taxon>
    </lineage>
</organism>
<reference evidence="2" key="1">
    <citation type="submission" date="2018-09" db="EMBL/GenBank/DDBJ databases">
        <title>Nocardia yunnanensis sp. nov., an actinomycete isolated from a soil sample.</title>
        <authorList>
            <person name="Zhang J."/>
        </authorList>
    </citation>
    <scope>NUCLEOTIDE SEQUENCE [LARGE SCALE GENOMIC DNA]</scope>
    <source>
        <strain evidence="2">21-3</strain>
    </source>
</reference>
<dbReference type="EMBL" id="CP032228">
    <property type="protein sequence ID" value="QFI62411.1"/>
    <property type="molecule type" value="Genomic_DNA"/>
</dbReference>
<sequence>MNAMANEFDLAQATMLPPMPGAPRAAPDAAVLSEQWAAVHEAAGAVGGLAQLGRETLSEDIADLPERAAQRGGWHFEAAARGIDDLAAFMQPGLRALLALTAKGQDTTAAALTLWREFHCVRNAIVDVVDKG</sequence>
<dbReference type="Proteomes" id="UP000325385">
    <property type="component" value="Chromosome"/>
</dbReference>
<protein>
    <submittedName>
        <fullName evidence="1">Uncharacterized protein</fullName>
    </submittedName>
</protein>
<name>A0A5P6N8S8_9SPHN</name>
<evidence type="ECO:0000313" key="2">
    <source>
        <dbReference type="Proteomes" id="UP000325385"/>
    </source>
</evidence>
<gene>
    <name evidence="1" type="ORF">D0Y83_03355</name>
</gene>
<accession>A0A5P6N8S8</accession>